<dbReference type="OrthoDB" id="9779283at2"/>
<keyword evidence="3 5" id="KW-0479">Metal-binding</keyword>
<dbReference type="Proteomes" id="UP000238701">
    <property type="component" value="Unassembled WGS sequence"/>
</dbReference>
<dbReference type="Pfam" id="PF13442">
    <property type="entry name" value="Cytochrome_CBB3"/>
    <property type="match status" value="1"/>
</dbReference>
<evidence type="ECO:0000256" key="1">
    <source>
        <dbReference type="ARBA" id="ARBA00010116"/>
    </source>
</evidence>
<organism evidence="7 8">
    <name type="scientific">Candidatus Sulfotelmatobacter kueseliae</name>
    <dbReference type="NCBI Taxonomy" id="2042962"/>
    <lineage>
        <taxon>Bacteria</taxon>
        <taxon>Pseudomonadati</taxon>
        <taxon>Acidobacteriota</taxon>
        <taxon>Terriglobia</taxon>
        <taxon>Terriglobales</taxon>
        <taxon>Candidatus Korobacteraceae</taxon>
        <taxon>Candidatus Sulfotelmatobacter</taxon>
    </lineage>
</organism>
<dbReference type="EMBL" id="OMOD01000188">
    <property type="protein sequence ID" value="SPF48917.1"/>
    <property type="molecule type" value="Genomic_DNA"/>
</dbReference>
<evidence type="ECO:0000256" key="5">
    <source>
        <dbReference type="PROSITE-ProRule" id="PRU00433"/>
    </source>
</evidence>
<proteinExistence type="inferred from homology"/>
<dbReference type="SUPFAM" id="SSF49373">
    <property type="entry name" value="Invasin/intimin cell-adhesion fragments"/>
    <property type="match status" value="1"/>
</dbReference>
<sequence length="264" mass="27574">MTRYSLNHVGTAALGCPAERSSAVALAVAVLAILLAACCSRTASVTVIVPKPTAYGSAIVESSGGKQIAQTGSLLPQPVVVQVNDEQGNAVTGALVEFTAAPGVTFDPASGLTDSSGQVTTNVSLGGMAGRYQILASTFDKSHKKVELKIEEIALGYQQTLGRHLNDQYCERCHNPESTVERVSNYDNLEVKPHPFTEGDALNKMSDADLAAIITHGGPALNKSALMPAWGNTLSKPDIEALISYIRAVSDPPSRGAGPVFAKN</sequence>
<dbReference type="InterPro" id="IPR036909">
    <property type="entry name" value="Cyt_c-like_dom_sf"/>
</dbReference>
<reference evidence="8" key="1">
    <citation type="submission" date="2018-02" db="EMBL/GenBank/DDBJ databases">
        <authorList>
            <person name="Hausmann B."/>
        </authorList>
    </citation>
    <scope>NUCLEOTIDE SEQUENCE [LARGE SCALE GENOMIC DNA]</scope>
    <source>
        <strain evidence="8">Peat soil MAG SbA1</strain>
    </source>
</reference>
<evidence type="ECO:0000313" key="8">
    <source>
        <dbReference type="Proteomes" id="UP000238701"/>
    </source>
</evidence>
<dbReference type="PROSITE" id="PS51257">
    <property type="entry name" value="PROKAR_LIPOPROTEIN"/>
    <property type="match status" value="1"/>
</dbReference>
<accession>A0A2U3LAH4</accession>
<protein>
    <recommendedName>
        <fullName evidence="6">Cytochrome c domain-containing protein</fullName>
    </recommendedName>
</protein>
<comment type="similarity">
    <text evidence="1">Belongs to the intimin/invasin family.</text>
</comment>
<dbReference type="Gene3D" id="2.60.40.10">
    <property type="entry name" value="Immunoglobulins"/>
    <property type="match status" value="1"/>
</dbReference>
<evidence type="ECO:0000256" key="2">
    <source>
        <dbReference type="ARBA" id="ARBA00022617"/>
    </source>
</evidence>
<dbReference type="AlphaFoldDB" id="A0A2U3LAH4"/>
<name>A0A2U3LAH4_9BACT</name>
<evidence type="ECO:0000259" key="6">
    <source>
        <dbReference type="PROSITE" id="PS51007"/>
    </source>
</evidence>
<dbReference type="PROSITE" id="PS51007">
    <property type="entry name" value="CYTC"/>
    <property type="match status" value="1"/>
</dbReference>
<dbReference type="GO" id="GO:0046872">
    <property type="term" value="F:metal ion binding"/>
    <property type="evidence" value="ECO:0007669"/>
    <property type="project" value="UniProtKB-KW"/>
</dbReference>
<evidence type="ECO:0000313" key="7">
    <source>
        <dbReference type="EMBL" id="SPF48917.1"/>
    </source>
</evidence>
<feature type="domain" description="Cytochrome c" evidence="6">
    <location>
        <begin position="151"/>
        <end position="250"/>
    </location>
</feature>
<dbReference type="InterPro" id="IPR008964">
    <property type="entry name" value="Invasin/intimin_cell_adhesion"/>
</dbReference>
<keyword evidence="2 5" id="KW-0349">Heme</keyword>
<dbReference type="GO" id="GO:0020037">
    <property type="term" value="F:heme binding"/>
    <property type="evidence" value="ECO:0007669"/>
    <property type="project" value="InterPro"/>
</dbReference>
<dbReference type="InterPro" id="IPR003344">
    <property type="entry name" value="Big_1_dom"/>
</dbReference>
<evidence type="ECO:0000256" key="4">
    <source>
        <dbReference type="ARBA" id="ARBA00023004"/>
    </source>
</evidence>
<keyword evidence="4 5" id="KW-0408">Iron</keyword>
<dbReference type="Pfam" id="PF02369">
    <property type="entry name" value="Big_1"/>
    <property type="match status" value="1"/>
</dbReference>
<gene>
    <name evidence="7" type="ORF">SBA1_90053</name>
</gene>
<dbReference type="GO" id="GO:0009055">
    <property type="term" value="F:electron transfer activity"/>
    <property type="evidence" value="ECO:0007669"/>
    <property type="project" value="InterPro"/>
</dbReference>
<dbReference type="Gene3D" id="1.10.760.10">
    <property type="entry name" value="Cytochrome c-like domain"/>
    <property type="match status" value="1"/>
</dbReference>
<dbReference type="SUPFAM" id="SSF46626">
    <property type="entry name" value="Cytochrome c"/>
    <property type="match status" value="1"/>
</dbReference>
<dbReference type="InterPro" id="IPR013783">
    <property type="entry name" value="Ig-like_fold"/>
</dbReference>
<dbReference type="InterPro" id="IPR009056">
    <property type="entry name" value="Cyt_c-like_dom"/>
</dbReference>
<evidence type="ECO:0000256" key="3">
    <source>
        <dbReference type="ARBA" id="ARBA00022723"/>
    </source>
</evidence>